<dbReference type="GO" id="GO:0019240">
    <property type="term" value="P:citrulline biosynthetic process"/>
    <property type="evidence" value="ECO:0007669"/>
    <property type="project" value="TreeGrafter"/>
</dbReference>
<feature type="domain" description="Aspartate/ornithine carbamoyltransferase carbamoyl-P binding" evidence="6">
    <location>
        <begin position="5"/>
        <end position="145"/>
    </location>
</feature>
<evidence type="ECO:0000256" key="3">
    <source>
        <dbReference type="ARBA" id="ARBA00022679"/>
    </source>
</evidence>
<gene>
    <name evidence="7" type="ORF">METZ01_LOCUS277122</name>
</gene>
<dbReference type="SUPFAM" id="SSF53671">
    <property type="entry name" value="Aspartate/ornithine carbamoyltransferase"/>
    <property type="match status" value="1"/>
</dbReference>
<name>A0A382KIL4_9ZZZZ</name>
<accession>A0A382KIL4</accession>
<dbReference type="EC" id="2.1.3.3" evidence="2"/>
<dbReference type="HAMAP" id="MF_01109">
    <property type="entry name" value="OTCase"/>
    <property type="match status" value="1"/>
</dbReference>
<evidence type="ECO:0000256" key="2">
    <source>
        <dbReference type="ARBA" id="ARBA00013007"/>
    </source>
</evidence>
<dbReference type="PRINTS" id="PR00100">
    <property type="entry name" value="AOTCASE"/>
</dbReference>
<dbReference type="AlphaFoldDB" id="A0A382KIL4"/>
<dbReference type="InterPro" id="IPR002292">
    <property type="entry name" value="Orn/put_carbamltrans"/>
</dbReference>
<evidence type="ECO:0000259" key="6">
    <source>
        <dbReference type="Pfam" id="PF02729"/>
    </source>
</evidence>
<evidence type="ECO:0000313" key="7">
    <source>
        <dbReference type="EMBL" id="SVC24268.1"/>
    </source>
</evidence>
<dbReference type="InterPro" id="IPR006132">
    <property type="entry name" value="Asp/Orn_carbamoyltranf_P-bd"/>
</dbReference>
<dbReference type="Gene3D" id="3.40.50.1370">
    <property type="entry name" value="Aspartate/ornithine carbamoyltransferase"/>
    <property type="match status" value="2"/>
</dbReference>
<dbReference type="InterPro" id="IPR006131">
    <property type="entry name" value="Asp_carbamoyltransf_Asp/Orn-bd"/>
</dbReference>
<proteinExistence type="inferred from homology"/>
<dbReference type="PROSITE" id="PS00097">
    <property type="entry name" value="CARBAMOYLTRANSFERASE"/>
    <property type="match status" value="1"/>
</dbReference>
<dbReference type="EMBL" id="UINC01080897">
    <property type="protein sequence ID" value="SVC24268.1"/>
    <property type="molecule type" value="Genomic_DNA"/>
</dbReference>
<dbReference type="NCBIfam" id="TIGR00658">
    <property type="entry name" value="orni_carb_tr"/>
    <property type="match status" value="1"/>
</dbReference>
<protein>
    <recommendedName>
        <fullName evidence="2">ornithine carbamoyltransferase</fullName>
        <ecNumber evidence="2">2.1.3.3</ecNumber>
    </recommendedName>
</protein>
<evidence type="ECO:0000256" key="1">
    <source>
        <dbReference type="ARBA" id="ARBA00007805"/>
    </source>
</evidence>
<dbReference type="Pfam" id="PF00185">
    <property type="entry name" value="OTCace"/>
    <property type="match status" value="1"/>
</dbReference>
<dbReference type="PANTHER" id="PTHR45753:SF3">
    <property type="entry name" value="ORNITHINE TRANSCARBAMYLASE, MITOCHONDRIAL"/>
    <property type="match status" value="1"/>
</dbReference>
<dbReference type="NCBIfam" id="NF001986">
    <property type="entry name" value="PRK00779.1"/>
    <property type="match status" value="1"/>
</dbReference>
<feature type="domain" description="Aspartate/ornithine carbamoyltransferase Asp/Orn-binding" evidence="5">
    <location>
        <begin position="151"/>
        <end position="298"/>
    </location>
</feature>
<keyword evidence="3" id="KW-0808">Transferase</keyword>
<dbReference type="InterPro" id="IPR036901">
    <property type="entry name" value="Asp/Orn_carbamoylTrfase_sf"/>
</dbReference>
<dbReference type="PRINTS" id="PR00102">
    <property type="entry name" value="OTCASE"/>
</dbReference>
<dbReference type="InterPro" id="IPR006130">
    <property type="entry name" value="Asp/Orn_carbamoylTrfase"/>
</dbReference>
<dbReference type="Pfam" id="PF02729">
    <property type="entry name" value="OTCace_N"/>
    <property type="match status" value="1"/>
</dbReference>
<reference evidence="7" key="1">
    <citation type="submission" date="2018-05" db="EMBL/GenBank/DDBJ databases">
        <authorList>
            <person name="Lanie J.A."/>
            <person name="Ng W.-L."/>
            <person name="Kazmierczak K.M."/>
            <person name="Andrzejewski T.M."/>
            <person name="Davidsen T.M."/>
            <person name="Wayne K.J."/>
            <person name="Tettelin H."/>
            <person name="Glass J.I."/>
            <person name="Rusch D."/>
            <person name="Podicherti R."/>
            <person name="Tsui H.-C.T."/>
            <person name="Winkler M.E."/>
        </authorList>
    </citation>
    <scope>NUCLEOTIDE SEQUENCE</scope>
</reference>
<dbReference type="PANTHER" id="PTHR45753">
    <property type="entry name" value="ORNITHINE CARBAMOYLTRANSFERASE, MITOCHONDRIAL"/>
    <property type="match status" value="1"/>
</dbReference>
<evidence type="ECO:0000259" key="5">
    <source>
        <dbReference type="Pfam" id="PF00185"/>
    </source>
</evidence>
<dbReference type="GO" id="GO:0042450">
    <property type="term" value="P:L-arginine biosynthetic process via ornithine"/>
    <property type="evidence" value="ECO:0007669"/>
    <property type="project" value="TreeGrafter"/>
</dbReference>
<evidence type="ECO:0000256" key="4">
    <source>
        <dbReference type="ARBA" id="ARBA00048772"/>
    </source>
</evidence>
<comment type="similarity">
    <text evidence="1">Belongs to the aspartate/ornithine carbamoyltransferase superfamily. OTCase family.</text>
</comment>
<sequence length="303" mass="34000">MKRIRHFRSLLDINKKEFIKILERAIELKNEAAKGIINTSLKNKTMAMIFKKNSTRTRVAFETAMAGMGGHAIFMSSDSTQISRGEDLSDTAKVLSGMVDIIMMRTHNHEEIEELAANSTVPIINGLTEKFHPCQLLADMQTFYESKGSIQGKKIAWVGDGCNMCNSYINASKILDFHLKISTPSGFEPDKKTLNLAKDNTEICDLPGTAVEDCDLVTTDVWTSMGSEAEVKKRKKIFKGYQINQNLFDKAKKDAIFMHCLPAHRGEEVASEVIDGKNSLVWQQAHNRLHTSKALIEFLLSQE</sequence>
<dbReference type="GO" id="GO:0004585">
    <property type="term" value="F:ornithine carbamoyltransferase activity"/>
    <property type="evidence" value="ECO:0007669"/>
    <property type="project" value="UniProtKB-EC"/>
</dbReference>
<dbReference type="FunFam" id="3.40.50.1370:FF:000008">
    <property type="entry name" value="Ornithine carbamoyltransferase"/>
    <property type="match status" value="1"/>
</dbReference>
<dbReference type="InterPro" id="IPR024904">
    <property type="entry name" value="OTCase_ArgI"/>
</dbReference>
<organism evidence="7">
    <name type="scientific">marine metagenome</name>
    <dbReference type="NCBI Taxonomy" id="408172"/>
    <lineage>
        <taxon>unclassified sequences</taxon>
        <taxon>metagenomes</taxon>
        <taxon>ecological metagenomes</taxon>
    </lineage>
</organism>
<dbReference type="GO" id="GO:0016597">
    <property type="term" value="F:amino acid binding"/>
    <property type="evidence" value="ECO:0007669"/>
    <property type="project" value="InterPro"/>
</dbReference>
<comment type="catalytic activity">
    <reaction evidence="4">
        <text>carbamoyl phosphate + L-ornithine = L-citrulline + phosphate + H(+)</text>
        <dbReference type="Rhea" id="RHEA:19513"/>
        <dbReference type="ChEBI" id="CHEBI:15378"/>
        <dbReference type="ChEBI" id="CHEBI:43474"/>
        <dbReference type="ChEBI" id="CHEBI:46911"/>
        <dbReference type="ChEBI" id="CHEBI:57743"/>
        <dbReference type="ChEBI" id="CHEBI:58228"/>
        <dbReference type="EC" id="2.1.3.3"/>
    </reaction>
</comment>